<organism evidence="1 2">
    <name type="scientific">Candida boidinii</name>
    <name type="common">Yeast</name>
    <dbReference type="NCBI Taxonomy" id="5477"/>
    <lineage>
        <taxon>Eukaryota</taxon>
        <taxon>Fungi</taxon>
        <taxon>Dikarya</taxon>
        <taxon>Ascomycota</taxon>
        <taxon>Saccharomycotina</taxon>
        <taxon>Pichiomycetes</taxon>
        <taxon>Pichiales</taxon>
        <taxon>Pichiaceae</taxon>
        <taxon>Ogataea</taxon>
        <taxon>Ogataea/Candida clade</taxon>
    </lineage>
</organism>
<evidence type="ECO:0000313" key="2">
    <source>
        <dbReference type="Proteomes" id="UP001165101"/>
    </source>
</evidence>
<comment type="caution">
    <text evidence="1">The sequence shown here is derived from an EMBL/GenBank/DDBJ whole genome shotgun (WGS) entry which is preliminary data.</text>
</comment>
<accession>A0ACB5TKE0</accession>
<sequence>MIKSVFKETSTLNETGSNNSDDASLTVTSPLKNSVTSSTDPVDLKRQISKLISTLRGHNYPISKFEIFYIPSNVYYLNKEKDDSEEHKKIQLLTPTLITCDEKGWIVWWDLNTRRPIGCWCGHNGENVITVKQLGLKWELSADKSYNIPIINTSTYGTLLTHGKDGEIKIWKLIDTFNLPGSDVLGYKYSSALTKKVYMENSNDNNNISENNSKEKWTKPKIFFEMPVNMLNFCNVAINNENYMVTPSTLNSNYFDVYKLDLDLNSSNQPDLKRIHKSVNAITFTDDFNIPIKHLENQENTNKDLGIIMKIEWINDNYFAVGYESGHVLTFKLKAEGEISLITIESSHYPNPIMALNYNSALNILTYTSTTDSVVIDSLEYLDDEGQDITTKVNVISLKHKGISEIITNGSIISFITWDGYSRFYKTENSNLTFIFKLKKLTPSIQLELQTGKDADGSSVSNLTRTSFLGFSKIQRNFSYLKDNNLLLYSNGMSKMIVRKRYELNQDKNWLFIAYRDGSVSLYNTLDTFM</sequence>
<keyword evidence="2" id="KW-1185">Reference proteome</keyword>
<reference evidence="1" key="1">
    <citation type="submission" date="2023-04" db="EMBL/GenBank/DDBJ databases">
        <title>Candida boidinii NBRC 1967.</title>
        <authorList>
            <person name="Ichikawa N."/>
            <person name="Sato H."/>
            <person name="Tonouchi N."/>
        </authorList>
    </citation>
    <scope>NUCLEOTIDE SEQUENCE</scope>
    <source>
        <strain evidence="1">NBRC 1967</strain>
    </source>
</reference>
<gene>
    <name evidence="1" type="ORF">Cboi01_000183400</name>
</gene>
<dbReference type="EMBL" id="BSXV01000736">
    <property type="protein sequence ID" value="GME90411.1"/>
    <property type="molecule type" value="Genomic_DNA"/>
</dbReference>
<evidence type="ECO:0000313" key="1">
    <source>
        <dbReference type="EMBL" id="GME90411.1"/>
    </source>
</evidence>
<name>A0ACB5TKE0_CANBO</name>
<dbReference type="Proteomes" id="UP001165101">
    <property type="component" value="Unassembled WGS sequence"/>
</dbReference>
<protein>
    <submittedName>
        <fullName evidence="1">Unnamed protein product</fullName>
    </submittedName>
</protein>
<proteinExistence type="predicted"/>